<keyword evidence="3" id="KW-1133">Transmembrane helix</keyword>
<evidence type="ECO:0000256" key="3">
    <source>
        <dbReference type="ARBA" id="ARBA00022989"/>
    </source>
</evidence>
<evidence type="ECO:0000256" key="2">
    <source>
        <dbReference type="ARBA" id="ARBA00022692"/>
    </source>
</evidence>
<feature type="compositionally biased region" description="Low complexity" evidence="5">
    <location>
        <begin position="13"/>
        <end position="28"/>
    </location>
</feature>
<dbReference type="PROSITE" id="PS52015">
    <property type="entry name" value="TONB_CTD"/>
    <property type="match status" value="1"/>
</dbReference>
<dbReference type="InterPro" id="IPR006260">
    <property type="entry name" value="TonB/TolA_C"/>
</dbReference>
<evidence type="ECO:0000313" key="7">
    <source>
        <dbReference type="EMBL" id="NJR79827.1"/>
    </source>
</evidence>
<dbReference type="Gene3D" id="3.30.1150.10">
    <property type="match status" value="1"/>
</dbReference>
<protein>
    <submittedName>
        <fullName evidence="7">Energy transducer TonB</fullName>
    </submittedName>
</protein>
<dbReference type="EMBL" id="JAAVJH010000010">
    <property type="protein sequence ID" value="NJR79827.1"/>
    <property type="molecule type" value="Genomic_DNA"/>
</dbReference>
<proteinExistence type="predicted"/>
<feature type="compositionally biased region" description="Gly residues" evidence="5">
    <location>
        <begin position="29"/>
        <end position="50"/>
    </location>
</feature>
<dbReference type="InterPro" id="IPR037682">
    <property type="entry name" value="TonB_C"/>
</dbReference>
<feature type="region of interest" description="Disordered" evidence="5">
    <location>
        <begin position="1"/>
        <end position="56"/>
    </location>
</feature>
<sequence>MPPVAPRPPPPVAAVLPDEGAAPLAGTAASGGGTGAATGGWGHGAGGSGDGGRRARLLSGRIEDRDYPAEARRTRAEGIATVRFTVDTDGHARRCRVQRSAGDAALDAATCRLIEERFRYAPAQDTAGRAVAEERAWQQRWWLER</sequence>
<evidence type="ECO:0000313" key="8">
    <source>
        <dbReference type="Proteomes" id="UP000732399"/>
    </source>
</evidence>
<evidence type="ECO:0000256" key="5">
    <source>
        <dbReference type="SAM" id="MobiDB-lite"/>
    </source>
</evidence>
<dbReference type="Pfam" id="PF03544">
    <property type="entry name" value="TonB_C"/>
    <property type="match status" value="1"/>
</dbReference>
<dbReference type="NCBIfam" id="TIGR01352">
    <property type="entry name" value="tonB_Cterm"/>
    <property type="match status" value="1"/>
</dbReference>
<keyword evidence="4" id="KW-0472">Membrane</keyword>
<evidence type="ECO:0000256" key="4">
    <source>
        <dbReference type="ARBA" id="ARBA00023136"/>
    </source>
</evidence>
<gene>
    <name evidence="7" type="ORF">HBH26_14655</name>
</gene>
<keyword evidence="2" id="KW-0812">Transmembrane</keyword>
<feature type="domain" description="TonB C-terminal" evidence="6">
    <location>
        <begin position="52"/>
        <end position="145"/>
    </location>
</feature>
<name>A0ABX1CPF1_9SPHN</name>
<dbReference type="SUPFAM" id="SSF74653">
    <property type="entry name" value="TolA/TonB C-terminal domain"/>
    <property type="match status" value="1"/>
</dbReference>
<dbReference type="Proteomes" id="UP000732399">
    <property type="component" value="Unassembled WGS sequence"/>
</dbReference>
<feature type="compositionally biased region" description="Pro residues" evidence="5">
    <location>
        <begin position="1"/>
        <end position="12"/>
    </location>
</feature>
<comment type="subcellular location">
    <subcellularLocation>
        <location evidence="1">Membrane</location>
        <topology evidence="1">Single-pass membrane protein</topology>
    </subcellularLocation>
</comment>
<evidence type="ECO:0000256" key="1">
    <source>
        <dbReference type="ARBA" id="ARBA00004167"/>
    </source>
</evidence>
<comment type="caution">
    <text evidence="7">The sequence shown here is derived from an EMBL/GenBank/DDBJ whole genome shotgun (WGS) entry which is preliminary data.</text>
</comment>
<organism evidence="7 8">
    <name type="scientific">Sphingomonas corticis</name>
    <dbReference type="NCBI Taxonomy" id="2722791"/>
    <lineage>
        <taxon>Bacteria</taxon>
        <taxon>Pseudomonadati</taxon>
        <taxon>Pseudomonadota</taxon>
        <taxon>Alphaproteobacteria</taxon>
        <taxon>Sphingomonadales</taxon>
        <taxon>Sphingomonadaceae</taxon>
        <taxon>Sphingomonas</taxon>
    </lineage>
</organism>
<evidence type="ECO:0000259" key="6">
    <source>
        <dbReference type="PROSITE" id="PS52015"/>
    </source>
</evidence>
<accession>A0ABX1CPF1</accession>
<keyword evidence="8" id="KW-1185">Reference proteome</keyword>
<reference evidence="7 8" key="1">
    <citation type="submission" date="2020-03" db="EMBL/GenBank/DDBJ databases">
        <authorList>
            <person name="Wang L."/>
            <person name="He N."/>
            <person name="Li Y."/>
            <person name="Fang Y."/>
            <person name="Zhang F."/>
        </authorList>
    </citation>
    <scope>NUCLEOTIDE SEQUENCE [LARGE SCALE GENOMIC DNA]</scope>
    <source>
        <strain evidence="7 8">36D10-4-7</strain>
    </source>
</reference>